<dbReference type="OrthoDB" id="5193498at2"/>
<evidence type="ECO:0000313" key="4">
    <source>
        <dbReference type="Proteomes" id="UP000054686"/>
    </source>
</evidence>
<dbReference type="EMBL" id="LLVT01000004">
    <property type="protein sequence ID" value="KSW10232.1"/>
    <property type="molecule type" value="Genomic_DNA"/>
</dbReference>
<sequence length="153" mass="16826">MHRPKGAFRLYSSDPAEIICTDTELLYDSKRRGEAIQRIPLTDVVSVEVEDGEAMQARVTATRLVTLGILAFAAKKRSGGDKWLMIETRQALLTLHFERKAVDGLMRFVAHTRAAVKAAQSQPAPAAPPAPAHWTGMPQQPAPKPGGWGRIFR</sequence>
<evidence type="ECO:0000313" key="2">
    <source>
        <dbReference type="EMBL" id="KSW10232.1"/>
    </source>
</evidence>
<dbReference type="RefSeq" id="WP_060567582.1">
    <property type="nucleotide sequence ID" value="NZ_CP040006.1"/>
</dbReference>
<evidence type="ECO:0000313" key="3">
    <source>
        <dbReference type="EMBL" id="KSW10253.1"/>
    </source>
</evidence>
<organism evidence="3 4">
    <name type="scientific">Schaalia odontolytica</name>
    <dbReference type="NCBI Taxonomy" id="1660"/>
    <lineage>
        <taxon>Bacteria</taxon>
        <taxon>Bacillati</taxon>
        <taxon>Actinomycetota</taxon>
        <taxon>Actinomycetes</taxon>
        <taxon>Actinomycetales</taxon>
        <taxon>Actinomycetaceae</taxon>
        <taxon>Schaalia</taxon>
    </lineage>
</organism>
<dbReference type="AlphaFoldDB" id="A0A0V8RQQ5"/>
<reference evidence="3 4" key="1">
    <citation type="submission" date="2015-10" db="EMBL/GenBank/DDBJ databases">
        <title>Draft Genome of Actinomyces odontolyticus subsp. actinosynbacter strain XH001.</title>
        <authorList>
            <person name="Mclean J.S."/>
            <person name="He X."/>
        </authorList>
    </citation>
    <scope>NUCLEOTIDE SEQUENCE [LARGE SCALE GENOMIC DNA]</scope>
    <source>
        <strain evidence="3 4">XH001</strain>
    </source>
</reference>
<comment type="caution">
    <text evidence="3">The sequence shown here is derived from an EMBL/GenBank/DDBJ whole genome shotgun (WGS) entry which is preliminary data.</text>
</comment>
<protein>
    <submittedName>
        <fullName evidence="3">Uncharacterized protein</fullName>
    </submittedName>
</protein>
<name>A0A0V8RQQ5_9ACTO</name>
<accession>A0A0V8RQQ5</accession>
<evidence type="ECO:0000256" key="1">
    <source>
        <dbReference type="SAM" id="MobiDB-lite"/>
    </source>
</evidence>
<dbReference type="EMBL" id="LLVT01000004">
    <property type="protein sequence ID" value="KSW10253.1"/>
    <property type="molecule type" value="Genomic_DNA"/>
</dbReference>
<feature type="region of interest" description="Disordered" evidence="1">
    <location>
        <begin position="120"/>
        <end position="153"/>
    </location>
</feature>
<gene>
    <name evidence="2" type="ORF">APY09_09510</name>
    <name evidence="3" type="ORF">APY09_09620</name>
</gene>
<dbReference type="Proteomes" id="UP000054686">
    <property type="component" value="Unassembled WGS sequence"/>
</dbReference>
<proteinExistence type="predicted"/>